<evidence type="ECO:0000256" key="2">
    <source>
        <dbReference type="ARBA" id="ARBA00006611"/>
    </source>
</evidence>
<dbReference type="SUPFAM" id="SSF52540">
    <property type="entry name" value="P-loop containing nucleoside triphosphate hydrolases"/>
    <property type="match status" value="1"/>
</dbReference>
<dbReference type="GO" id="GO:0005524">
    <property type="term" value="F:ATP binding"/>
    <property type="evidence" value="ECO:0007669"/>
    <property type="project" value="UniProtKB-KW"/>
</dbReference>
<dbReference type="FunFam" id="3.40.50.300:FF:000398">
    <property type="entry name" value="Type IV pilus assembly ATPase PilB"/>
    <property type="match status" value="1"/>
</dbReference>
<name>A0A318ECK4_9GAMM</name>
<evidence type="ECO:0000259" key="6">
    <source>
        <dbReference type="PROSITE" id="PS00662"/>
    </source>
</evidence>
<dbReference type="InterPro" id="IPR037257">
    <property type="entry name" value="T2SS_E_N_sf"/>
</dbReference>
<dbReference type="Pfam" id="PF00437">
    <property type="entry name" value="T2SSE"/>
    <property type="match status" value="1"/>
</dbReference>
<dbReference type="NCBIfam" id="TIGR02538">
    <property type="entry name" value="type_IV_pilB"/>
    <property type="match status" value="1"/>
</dbReference>
<protein>
    <submittedName>
        <fullName evidence="7">Type IV pilus assembly protein PilB</fullName>
    </submittedName>
</protein>
<dbReference type="AlphaFoldDB" id="A0A318ECK4"/>
<sequence>MTIAQQSQTGVFLSGLARRLVVDGLLTEEAAKTHQIKAQKAGQPLVAALVEAKAVNPAAIAEAASAEFGVPQLDLSAVELDFAAAKELSEKVLRKAHALPLFKRGKKTYVAVSDPTNLAALDEIKFATGQQTEAVIVEEDKLAKLLDAAIQAQSETHMDLGEAGLEDLEVEGGEAEAGHDVTRADAEDAPIIRYINKILVDAINAGASDIHFEPYEKTFRIRYRRDGELKTIAQPPISQAQRLAARVKVMSRLDLAERRVPQDGRIKLYLSKTRAIDFRVSTCPTLFGEKIVCRILDPSSAKLGIDALGYEPEQKEAYLKALEQPQGMILVTGPTGSGKTVSLYTGLNILNTDDINISTAEDPAEINLPGINQVNVNPKVGLTFAAALRSFLRQDPDVIMVGEIRDLETAEIAIKAAQTGHLVLSTLHTNDAPQTIVRMMNMGVPAYNLASTLTLIIAQRLARRLCGSCKRPANIPKPEMLRQGFSEEEIGRPDFAIHEAVGCDQCENSGYKGRTGIYQVMPFSDAMGRIIMEGGNAIDIADQAKKEGIKDLRQAALVKVRNGVIDLLQANACTMGE</sequence>
<keyword evidence="8" id="KW-1185">Reference proteome</keyword>
<dbReference type="PANTHER" id="PTHR30258">
    <property type="entry name" value="TYPE II SECRETION SYSTEM PROTEIN GSPE-RELATED"/>
    <property type="match status" value="1"/>
</dbReference>
<dbReference type="EMBL" id="QICN01000005">
    <property type="protein sequence ID" value="PXV67732.1"/>
    <property type="molecule type" value="Genomic_DNA"/>
</dbReference>
<dbReference type="FunFam" id="3.30.450.90:FF:000001">
    <property type="entry name" value="Type II secretion system ATPase GspE"/>
    <property type="match status" value="1"/>
</dbReference>
<proteinExistence type="inferred from homology"/>
<comment type="similarity">
    <text evidence="2">Belongs to the GSP E family.</text>
</comment>
<dbReference type="GO" id="GO:0009297">
    <property type="term" value="P:pilus assembly"/>
    <property type="evidence" value="ECO:0007669"/>
    <property type="project" value="InterPro"/>
</dbReference>
<gene>
    <name evidence="7" type="ORF">C8D93_10588</name>
</gene>
<dbReference type="InterPro" id="IPR027417">
    <property type="entry name" value="P-loop_NTPase"/>
</dbReference>
<accession>A0A318ECK4</accession>
<dbReference type="SUPFAM" id="SSF160246">
    <property type="entry name" value="EspE N-terminal domain-like"/>
    <property type="match status" value="1"/>
</dbReference>
<dbReference type="InterPro" id="IPR001482">
    <property type="entry name" value="T2SS/T4SS_dom"/>
</dbReference>
<evidence type="ECO:0000313" key="7">
    <source>
        <dbReference type="EMBL" id="PXV67732.1"/>
    </source>
</evidence>
<dbReference type="InterPro" id="IPR007831">
    <property type="entry name" value="T2SS_GspE_N"/>
</dbReference>
<dbReference type="OrthoDB" id="9804785at2"/>
<evidence type="ECO:0000256" key="5">
    <source>
        <dbReference type="ARBA" id="ARBA00022840"/>
    </source>
</evidence>
<evidence type="ECO:0000256" key="4">
    <source>
        <dbReference type="ARBA" id="ARBA00022741"/>
    </source>
</evidence>
<feature type="domain" description="Bacterial type II secretion system protein E" evidence="6">
    <location>
        <begin position="392"/>
        <end position="406"/>
    </location>
</feature>
<evidence type="ECO:0000256" key="1">
    <source>
        <dbReference type="ARBA" id="ARBA00004496"/>
    </source>
</evidence>
<evidence type="ECO:0000256" key="3">
    <source>
        <dbReference type="ARBA" id="ARBA00022490"/>
    </source>
</evidence>
<evidence type="ECO:0000313" key="8">
    <source>
        <dbReference type="Proteomes" id="UP000248330"/>
    </source>
</evidence>
<dbReference type="Gene3D" id="3.30.300.160">
    <property type="entry name" value="Type II secretion system, protein E, N-terminal domain"/>
    <property type="match status" value="1"/>
</dbReference>
<dbReference type="Pfam" id="PF05157">
    <property type="entry name" value="MshEN"/>
    <property type="match status" value="1"/>
</dbReference>
<reference evidence="7 8" key="1">
    <citation type="submission" date="2018-04" db="EMBL/GenBank/DDBJ databases">
        <title>Genomic Encyclopedia of Type Strains, Phase IV (KMG-IV): sequencing the most valuable type-strain genomes for metagenomic binning, comparative biology and taxonomic classification.</title>
        <authorList>
            <person name="Goeker M."/>
        </authorList>
    </citation>
    <scope>NUCLEOTIDE SEQUENCE [LARGE SCALE GENOMIC DNA]</scope>
    <source>
        <strain evidence="7 8">DSM 104150</strain>
    </source>
</reference>
<keyword evidence="5" id="KW-0067">ATP-binding</keyword>
<dbReference type="InterPro" id="IPR013374">
    <property type="entry name" value="ATPase_typ4_pilus-assembl_PilB"/>
</dbReference>
<comment type="caution">
    <text evidence="7">The sequence shown here is derived from an EMBL/GenBank/DDBJ whole genome shotgun (WGS) entry which is preliminary data.</text>
</comment>
<dbReference type="Gene3D" id="3.30.450.90">
    <property type="match status" value="1"/>
</dbReference>
<dbReference type="GO" id="GO:0016887">
    <property type="term" value="F:ATP hydrolysis activity"/>
    <property type="evidence" value="ECO:0007669"/>
    <property type="project" value="InterPro"/>
</dbReference>
<organism evidence="7 8">
    <name type="scientific">Sinimarinibacterium flocculans</name>
    <dbReference type="NCBI Taxonomy" id="985250"/>
    <lineage>
        <taxon>Bacteria</taxon>
        <taxon>Pseudomonadati</taxon>
        <taxon>Pseudomonadota</taxon>
        <taxon>Gammaproteobacteria</taxon>
        <taxon>Nevskiales</taxon>
        <taxon>Nevskiaceae</taxon>
        <taxon>Sinimarinibacterium</taxon>
    </lineage>
</organism>
<comment type="subcellular location">
    <subcellularLocation>
        <location evidence="1">Cytoplasm</location>
    </subcellularLocation>
</comment>
<keyword evidence="4" id="KW-0547">Nucleotide-binding</keyword>
<dbReference type="RefSeq" id="WP_110265208.1">
    <property type="nucleotide sequence ID" value="NZ_CAWNXA010000005.1"/>
</dbReference>
<dbReference type="PANTHER" id="PTHR30258:SF1">
    <property type="entry name" value="PROTEIN TRANSPORT PROTEIN HOFB HOMOLOG"/>
    <property type="match status" value="1"/>
</dbReference>
<dbReference type="PROSITE" id="PS00662">
    <property type="entry name" value="T2SP_E"/>
    <property type="match status" value="1"/>
</dbReference>
<keyword evidence="3" id="KW-0963">Cytoplasm</keyword>
<dbReference type="GO" id="GO:0005886">
    <property type="term" value="C:plasma membrane"/>
    <property type="evidence" value="ECO:0007669"/>
    <property type="project" value="TreeGrafter"/>
</dbReference>
<dbReference type="CDD" id="cd01129">
    <property type="entry name" value="PulE-GspE-like"/>
    <property type="match status" value="1"/>
</dbReference>
<dbReference type="Proteomes" id="UP000248330">
    <property type="component" value="Unassembled WGS sequence"/>
</dbReference>
<dbReference type="Gene3D" id="3.40.50.300">
    <property type="entry name" value="P-loop containing nucleotide triphosphate hydrolases"/>
    <property type="match status" value="1"/>
</dbReference>
<dbReference type="GO" id="GO:0005737">
    <property type="term" value="C:cytoplasm"/>
    <property type="evidence" value="ECO:0007669"/>
    <property type="project" value="UniProtKB-SubCell"/>
</dbReference>